<dbReference type="GO" id="GO:0019171">
    <property type="term" value="F:(3R)-hydroxyacyl-[acyl-carrier-protein] dehydratase activity"/>
    <property type="evidence" value="ECO:0007669"/>
    <property type="project" value="TreeGrafter"/>
</dbReference>
<dbReference type="Proteomes" id="UP000061603">
    <property type="component" value="Chromosome"/>
</dbReference>
<evidence type="ECO:0000259" key="1">
    <source>
        <dbReference type="Pfam" id="PF13452"/>
    </source>
</evidence>
<accession>A0A0C5J157</accession>
<protein>
    <submittedName>
        <fullName evidence="2">Acyl-CoA dehydrogenase</fullName>
    </submittedName>
</protein>
<proteinExistence type="predicted"/>
<keyword evidence="3" id="KW-1185">Reference proteome</keyword>
<dbReference type="PANTHER" id="PTHR28152">
    <property type="entry name" value="HYDROXYACYL-THIOESTER DEHYDRATASE TYPE 2, MITOCHONDRIAL"/>
    <property type="match status" value="1"/>
</dbReference>
<evidence type="ECO:0000313" key="2">
    <source>
        <dbReference type="EMBL" id="AJP48842.1"/>
    </source>
</evidence>
<feature type="domain" description="FAS1-like dehydratase" evidence="1">
    <location>
        <begin position="77"/>
        <end position="142"/>
    </location>
</feature>
<dbReference type="Gene3D" id="3.10.129.10">
    <property type="entry name" value="Hotdog Thioesterase"/>
    <property type="match status" value="2"/>
</dbReference>
<dbReference type="RefSeq" id="WP_237218168.1">
    <property type="nucleotide sequence ID" value="NZ_CP010554.1"/>
</dbReference>
<dbReference type="SUPFAM" id="SSF54637">
    <property type="entry name" value="Thioesterase/thiol ester dehydrase-isomerase"/>
    <property type="match status" value="2"/>
</dbReference>
<dbReference type="AlphaFoldDB" id="A0A0C5J157"/>
<name>A0A0C5J157_9PROT</name>
<dbReference type="InterPro" id="IPR039569">
    <property type="entry name" value="FAS1-like_DH_region"/>
</dbReference>
<dbReference type="STRING" id="1565605.PG1C_11190"/>
<reference evidence="2 3" key="1">
    <citation type="journal article" date="2015" name="Genome Announc.">
        <title>Complete Genome Sequence of a Novel Bacterium within the Family Rhodocyclaceae That Degrades Polycyclic Aromatic Hydrocarbons.</title>
        <authorList>
            <person name="Singleton D.R."/>
            <person name="Dickey A.N."/>
            <person name="Scholl E.H."/>
            <person name="Wright F.A."/>
            <person name="Aitken M.D."/>
        </authorList>
    </citation>
    <scope>NUCLEOTIDE SEQUENCE [LARGE SCALE GENOMIC DNA]</scope>
    <source>
        <strain evidence="3">PG1-Ca6</strain>
    </source>
</reference>
<dbReference type="EMBL" id="CP010554">
    <property type="protein sequence ID" value="AJP48842.1"/>
    <property type="molecule type" value="Genomic_DNA"/>
</dbReference>
<dbReference type="InterPro" id="IPR029069">
    <property type="entry name" value="HotDog_dom_sf"/>
</dbReference>
<dbReference type="PATRIC" id="fig|1565605.3.peg.2378"/>
<evidence type="ECO:0000313" key="3">
    <source>
        <dbReference type="Proteomes" id="UP000061603"/>
    </source>
</evidence>
<dbReference type="PANTHER" id="PTHR28152:SF1">
    <property type="entry name" value="HYDROXYACYL-THIOESTER DEHYDRATASE TYPE 2, MITOCHONDRIAL"/>
    <property type="match status" value="1"/>
</dbReference>
<dbReference type="HOGENOM" id="CLU_028690_3_0_4"/>
<dbReference type="Pfam" id="PF13452">
    <property type="entry name" value="FAS1_DH_region"/>
    <property type="match status" value="1"/>
</dbReference>
<gene>
    <name evidence="2" type="ORF">PG1C_11190</name>
</gene>
<dbReference type="InterPro" id="IPR052741">
    <property type="entry name" value="Mitochondrial_HTD2"/>
</dbReference>
<dbReference type="KEGG" id="rbu:PG1C_11190"/>
<organism evidence="2 3">
    <name type="scientific">Rugosibacter aromaticivorans</name>
    <dbReference type="NCBI Taxonomy" id="1565605"/>
    <lineage>
        <taxon>Bacteria</taxon>
        <taxon>Pseudomonadati</taxon>
        <taxon>Pseudomonadota</taxon>
        <taxon>Betaproteobacteria</taxon>
        <taxon>Nitrosomonadales</taxon>
        <taxon>Sterolibacteriaceae</taxon>
        <taxon>Rugosibacter</taxon>
    </lineage>
</organism>
<sequence length="294" mass="32825">MTVDMEYLAQWTGRSEVVQDVLHAKPLVLFSATLDRQDPVPNEGDVVPPFWHGLYFLTASRQSELGGDGHPPRGGFLPPVPLPRRMFAGARVEFLRPLRVGQPVERRSTILSVSQKQGRSGDMIFLRLRHDISDAAGVCVIEEQDIVYRDDPDTNHAQSAATAVSPAPTFSIAAREPAWSRTIVPDPVLLFRYSALTFIGHRIHYDYPYTTEVEGYPGLVVHGPLQATLLLDLLRREQPQCVPARFEFRAVSPLFCTGSFRVCGAPTGEGKFSLWIEDQQGRITMQATVTERFP</sequence>